<dbReference type="Proteomes" id="UP001162891">
    <property type="component" value="Chromosome"/>
</dbReference>
<gene>
    <name evidence="12" type="ORF">AMOR_31360</name>
</gene>
<keyword evidence="13" id="KW-1185">Reference proteome</keyword>
<dbReference type="Pfam" id="PF01323">
    <property type="entry name" value="DSBA"/>
    <property type="match status" value="1"/>
</dbReference>
<keyword evidence="4" id="KW-0874">Quinone</keyword>
<name>A0ABN6MWU5_9BACT</name>
<keyword evidence="8" id="KW-1015">Disulfide bond</keyword>
<dbReference type="PANTHER" id="PTHR34573:SF1">
    <property type="entry name" value="VITAMIN K EPOXIDE REDUCTASE DOMAIN-CONTAINING PROTEIN"/>
    <property type="match status" value="1"/>
</dbReference>
<dbReference type="Gene3D" id="3.40.30.10">
    <property type="entry name" value="Glutaredoxin"/>
    <property type="match status" value="1"/>
</dbReference>
<reference evidence="13" key="1">
    <citation type="journal article" date="2022" name="Int. J. Syst. Evol. Microbiol.">
        <title>Anaeromyxobacter oryzae sp. nov., Anaeromyxobacter diazotrophicus sp. nov. and Anaeromyxobacter paludicola sp. nov., isolated from paddy soils.</title>
        <authorList>
            <person name="Itoh H."/>
            <person name="Xu Z."/>
            <person name="Mise K."/>
            <person name="Masuda Y."/>
            <person name="Ushijima N."/>
            <person name="Hayakawa C."/>
            <person name="Shiratori Y."/>
            <person name="Senoo K."/>
        </authorList>
    </citation>
    <scope>NUCLEOTIDE SEQUENCE [LARGE SCALE GENOMIC DNA]</scope>
    <source>
        <strain evidence="13">Red232</strain>
    </source>
</reference>
<comment type="subcellular location">
    <subcellularLocation>
        <location evidence="1">Membrane</location>
        <topology evidence="1">Multi-pass membrane protein</topology>
    </subcellularLocation>
</comment>
<dbReference type="EMBL" id="AP025591">
    <property type="protein sequence ID" value="BDG04140.1"/>
    <property type="molecule type" value="Genomic_DNA"/>
</dbReference>
<evidence type="ECO:0000256" key="5">
    <source>
        <dbReference type="ARBA" id="ARBA00022989"/>
    </source>
</evidence>
<dbReference type="SMART" id="SM00756">
    <property type="entry name" value="VKc"/>
    <property type="match status" value="1"/>
</dbReference>
<proteinExistence type="inferred from homology"/>
<feature type="transmembrane region" description="Helical" evidence="10">
    <location>
        <begin position="123"/>
        <end position="148"/>
    </location>
</feature>
<protein>
    <recommendedName>
        <fullName evidence="11">Vitamin K epoxide reductase domain-containing protein</fullName>
    </recommendedName>
</protein>
<keyword evidence="6" id="KW-0560">Oxidoreductase</keyword>
<evidence type="ECO:0000256" key="7">
    <source>
        <dbReference type="ARBA" id="ARBA00023136"/>
    </source>
</evidence>
<dbReference type="Pfam" id="PF07884">
    <property type="entry name" value="VKOR"/>
    <property type="match status" value="1"/>
</dbReference>
<evidence type="ECO:0000256" key="8">
    <source>
        <dbReference type="ARBA" id="ARBA00023157"/>
    </source>
</evidence>
<evidence type="ECO:0000256" key="9">
    <source>
        <dbReference type="ARBA" id="ARBA00023284"/>
    </source>
</evidence>
<feature type="domain" description="Vitamin K epoxide reductase" evidence="11">
    <location>
        <begin position="12"/>
        <end position="148"/>
    </location>
</feature>
<feature type="transmembrane region" description="Helical" evidence="10">
    <location>
        <begin position="169"/>
        <end position="190"/>
    </location>
</feature>
<comment type="similarity">
    <text evidence="2">Belongs to the VKOR family.</text>
</comment>
<dbReference type="SUPFAM" id="SSF52833">
    <property type="entry name" value="Thioredoxin-like"/>
    <property type="match status" value="1"/>
</dbReference>
<evidence type="ECO:0000313" key="12">
    <source>
        <dbReference type="EMBL" id="BDG04140.1"/>
    </source>
</evidence>
<feature type="transmembrane region" description="Helical" evidence="10">
    <location>
        <begin position="63"/>
        <end position="88"/>
    </location>
</feature>
<keyword evidence="3 10" id="KW-0812">Transmembrane</keyword>
<accession>A0ABN6MWU5</accession>
<feature type="transmembrane region" description="Helical" evidence="10">
    <location>
        <begin position="95"/>
        <end position="117"/>
    </location>
</feature>
<keyword evidence="9" id="KW-0676">Redox-active center</keyword>
<evidence type="ECO:0000259" key="11">
    <source>
        <dbReference type="SMART" id="SM00756"/>
    </source>
</evidence>
<feature type="transmembrane region" description="Helical" evidence="10">
    <location>
        <begin position="20"/>
        <end position="43"/>
    </location>
</feature>
<dbReference type="RefSeq" id="WP_248352512.1">
    <property type="nucleotide sequence ID" value="NZ_AP025591.1"/>
</dbReference>
<evidence type="ECO:0000256" key="4">
    <source>
        <dbReference type="ARBA" id="ARBA00022719"/>
    </source>
</evidence>
<dbReference type="InterPro" id="IPR012932">
    <property type="entry name" value="VKOR"/>
</dbReference>
<evidence type="ECO:0000256" key="6">
    <source>
        <dbReference type="ARBA" id="ARBA00023002"/>
    </source>
</evidence>
<evidence type="ECO:0000256" key="2">
    <source>
        <dbReference type="ARBA" id="ARBA00006214"/>
    </source>
</evidence>
<evidence type="ECO:0000256" key="1">
    <source>
        <dbReference type="ARBA" id="ARBA00004141"/>
    </source>
</evidence>
<evidence type="ECO:0000256" key="10">
    <source>
        <dbReference type="SAM" id="Phobius"/>
    </source>
</evidence>
<evidence type="ECO:0000313" key="13">
    <source>
        <dbReference type="Proteomes" id="UP001162891"/>
    </source>
</evidence>
<sequence>MTQKVESAVPRSRALETAILVLAALGFAIAVYLVLAHAGIGGHLCQALESERVSCDKVAASEWSILAGVPLAAWGALAYAAAFGLAYAARQSDAAAGLGLLVVLAGAMSAFAVFLAYVSEVVIGALCPFCALSWMVSFAILGCSLALARRAGGVGAAIRSDLQAARRRPVAWLPFPLALAIVAAGLLVAYRSRTVAAVTGPLTVLEFSDYECPYCARVHATDKQLVQQNPQLRLERRHFPLDEACNPKIKRPFHVGSCELARAALCADAQGKFAAMDDALFGNQQAKLPVESLASQVGLDLPRFKACLDSPDTATRLREDIDQGIALGVRATPSYAVNGKLYEGDLAKLLADAAKAKGP</sequence>
<organism evidence="12 13">
    <name type="scientific">Anaeromyxobacter oryzae</name>
    <dbReference type="NCBI Taxonomy" id="2918170"/>
    <lineage>
        <taxon>Bacteria</taxon>
        <taxon>Pseudomonadati</taxon>
        <taxon>Myxococcota</taxon>
        <taxon>Myxococcia</taxon>
        <taxon>Myxococcales</taxon>
        <taxon>Cystobacterineae</taxon>
        <taxon>Anaeromyxobacteraceae</taxon>
        <taxon>Anaeromyxobacter</taxon>
    </lineage>
</organism>
<dbReference type="PANTHER" id="PTHR34573">
    <property type="entry name" value="VKC DOMAIN-CONTAINING PROTEIN"/>
    <property type="match status" value="1"/>
</dbReference>
<keyword evidence="5 10" id="KW-1133">Transmembrane helix</keyword>
<dbReference type="InterPro" id="IPR036249">
    <property type="entry name" value="Thioredoxin-like_sf"/>
</dbReference>
<evidence type="ECO:0000256" key="3">
    <source>
        <dbReference type="ARBA" id="ARBA00022692"/>
    </source>
</evidence>
<dbReference type="Gene3D" id="1.20.1440.130">
    <property type="entry name" value="VKOR domain"/>
    <property type="match status" value="1"/>
</dbReference>
<dbReference type="InterPro" id="IPR038354">
    <property type="entry name" value="VKOR_sf"/>
</dbReference>
<keyword evidence="7 10" id="KW-0472">Membrane</keyword>
<dbReference type="InterPro" id="IPR001853">
    <property type="entry name" value="DSBA-like_thioredoxin_dom"/>
</dbReference>